<evidence type="ECO:0000256" key="5">
    <source>
        <dbReference type="ARBA" id="ARBA00023163"/>
    </source>
</evidence>
<gene>
    <name evidence="8" type="ORF">SteCoe_24336</name>
</gene>
<dbReference type="InterPro" id="IPR003196">
    <property type="entry name" value="TFIIF_beta"/>
</dbReference>
<dbReference type="EMBL" id="MPUH01000638">
    <property type="protein sequence ID" value="OMJ76310.1"/>
    <property type="molecule type" value="Genomic_DNA"/>
</dbReference>
<evidence type="ECO:0000313" key="8">
    <source>
        <dbReference type="EMBL" id="OMJ76310.1"/>
    </source>
</evidence>
<keyword evidence="3" id="KW-0805">Transcription regulation</keyword>
<dbReference type="Proteomes" id="UP000187209">
    <property type="component" value="Unassembled WGS sequence"/>
</dbReference>
<protein>
    <recommendedName>
        <fullName evidence="7">TFIIF beta subunit HTH domain-containing protein</fullName>
    </recommendedName>
</protein>
<dbReference type="FunFam" id="1.10.10.10:FF:000035">
    <property type="entry name" value="General transcription factor IIF subunit 2"/>
    <property type="match status" value="1"/>
</dbReference>
<proteinExistence type="inferred from homology"/>
<dbReference type="GO" id="GO:0003677">
    <property type="term" value="F:DNA binding"/>
    <property type="evidence" value="ECO:0007669"/>
    <property type="project" value="UniProtKB-KW"/>
</dbReference>
<dbReference type="InterPro" id="IPR036388">
    <property type="entry name" value="WH-like_DNA-bd_sf"/>
</dbReference>
<dbReference type="GO" id="GO:0006367">
    <property type="term" value="P:transcription initiation at RNA polymerase II promoter"/>
    <property type="evidence" value="ECO:0007669"/>
    <property type="project" value="InterPro"/>
</dbReference>
<dbReference type="InterPro" id="IPR036390">
    <property type="entry name" value="WH_DNA-bd_sf"/>
</dbReference>
<name>A0A1R2BHS5_9CILI</name>
<dbReference type="AlphaFoldDB" id="A0A1R2BHS5"/>
<keyword evidence="5" id="KW-0804">Transcription</keyword>
<feature type="domain" description="TFIIF beta subunit HTH" evidence="7">
    <location>
        <begin position="163"/>
        <end position="226"/>
    </location>
</feature>
<dbReference type="PANTHER" id="PTHR10445">
    <property type="entry name" value="GENERAL TRANSCRIPTION FACTOR IIF SUBUNIT 2"/>
    <property type="match status" value="1"/>
</dbReference>
<dbReference type="GO" id="GO:0005674">
    <property type="term" value="C:transcription factor TFIIF complex"/>
    <property type="evidence" value="ECO:0007669"/>
    <property type="project" value="InterPro"/>
</dbReference>
<comment type="subcellular location">
    <subcellularLocation>
        <location evidence="1">Nucleus</location>
    </subcellularLocation>
</comment>
<organism evidence="8 9">
    <name type="scientific">Stentor coeruleus</name>
    <dbReference type="NCBI Taxonomy" id="5963"/>
    <lineage>
        <taxon>Eukaryota</taxon>
        <taxon>Sar</taxon>
        <taxon>Alveolata</taxon>
        <taxon>Ciliophora</taxon>
        <taxon>Postciliodesmatophora</taxon>
        <taxon>Heterotrichea</taxon>
        <taxon>Heterotrichida</taxon>
        <taxon>Stentoridae</taxon>
        <taxon>Stentor</taxon>
    </lineage>
</organism>
<evidence type="ECO:0000256" key="4">
    <source>
        <dbReference type="ARBA" id="ARBA00023125"/>
    </source>
</evidence>
<keyword evidence="9" id="KW-1185">Reference proteome</keyword>
<evidence type="ECO:0000256" key="1">
    <source>
        <dbReference type="ARBA" id="ARBA00004123"/>
    </source>
</evidence>
<evidence type="ECO:0000256" key="3">
    <source>
        <dbReference type="ARBA" id="ARBA00023015"/>
    </source>
</evidence>
<dbReference type="InterPro" id="IPR040450">
    <property type="entry name" value="TFIIF_beta_HTH"/>
</dbReference>
<sequence length="242" mass="28142">MECVLRDTNKVMLVKIPDSLYEIMTKSPEMTGMLGFDPVSKAMKLDFGEADGDSFKFKAEIMPADDDLHVFSVDGARKALLKAKVAFRGSFLPEKSSIFDRESQESMRKVSEYSIQTCDAKIDNKCQKRILKLYEDHKSFIMANNDQAAQAYLRKKYKEKRVRGDFEKVKNMLFELFEGQSYWKVKTLADETSQPESFINEILPQIAEKVMTGQYRGHWRLKAQYRNSDDIVEQDLSRKNYY</sequence>
<dbReference type="Gene3D" id="1.10.10.10">
    <property type="entry name" value="Winged helix-like DNA-binding domain superfamily/Winged helix DNA-binding domain"/>
    <property type="match status" value="1"/>
</dbReference>
<dbReference type="Pfam" id="PF02270">
    <property type="entry name" value="TFIIF_beta"/>
    <property type="match status" value="1"/>
</dbReference>
<evidence type="ECO:0000256" key="6">
    <source>
        <dbReference type="ARBA" id="ARBA00023242"/>
    </source>
</evidence>
<evidence type="ECO:0000256" key="2">
    <source>
        <dbReference type="ARBA" id="ARBA00009543"/>
    </source>
</evidence>
<comment type="caution">
    <text evidence="8">The sequence shown here is derived from an EMBL/GenBank/DDBJ whole genome shotgun (WGS) entry which is preliminary data.</text>
</comment>
<keyword evidence="6" id="KW-0539">Nucleus</keyword>
<accession>A0A1R2BHS5</accession>
<evidence type="ECO:0000313" key="9">
    <source>
        <dbReference type="Proteomes" id="UP000187209"/>
    </source>
</evidence>
<keyword evidence="4" id="KW-0238">DNA-binding</keyword>
<dbReference type="OrthoDB" id="26094at2759"/>
<dbReference type="SUPFAM" id="SSF46785">
    <property type="entry name" value="Winged helix' DNA-binding domain"/>
    <property type="match status" value="1"/>
</dbReference>
<evidence type="ECO:0000259" key="7">
    <source>
        <dbReference type="Pfam" id="PF02270"/>
    </source>
</evidence>
<comment type="similarity">
    <text evidence="2">Belongs to the TFIIF beta subunit family.</text>
</comment>
<dbReference type="PANTHER" id="PTHR10445:SF0">
    <property type="entry name" value="GENERAL TRANSCRIPTION FACTOR IIF SUBUNIT 2"/>
    <property type="match status" value="1"/>
</dbReference>
<reference evidence="8 9" key="1">
    <citation type="submission" date="2016-11" db="EMBL/GenBank/DDBJ databases">
        <title>The macronuclear genome of Stentor coeruleus: a giant cell with tiny introns.</title>
        <authorList>
            <person name="Slabodnick M."/>
            <person name="Ruby J.G."/>
            <person name="Reiff S.B."/>
            <person name="Swart E.C."/>
            <person name="Gosai S."/>
            <person name="Prabakaran S."/>
            <person name="Witkowska E."/>
            <person name="Larue G.E."/>
            <person name="Fisher S."/>
            <person name="Freeman R.M."/>
            <person name="Gunawardena J."/>
            <person name="Chu W."/>
            <person name="Stover N.A."/>
            <person name="Gregory B.D."/>
            <person name="Nowacki M."/>
            <person name="Derisi J."/>
            <person name="Roy S.W."/>
            <person name="Marshall W.F."/>
            <person name="Sood P."/>
        </authorList>
    </citation>
    <scope>NUCLEOTIDE SEQUENCE [LARGE SCALE GENOMIC DNA]</scope>
    <source>
        <strain evidence="8">WM001</strain>
    </source>
</reference>